<dbReference type="SUPFAM" id="SSF53850">
    <property type="entry name" value="Periplasmic binding protein-like II"/>
    <property type="match status" value="1"/>
</dbReference>
<reference evidence="4 5" key="1">
    <citation type="submission" date="2016-08" db="EMBL/GenBank/DDBJ databases">
        <title>Complete genome sequence of Fictibacillus arsenicus G25-54, a strain with toxicity to nematodes and a potential arsenic-resistance activity.</title>
        <authorList>
            <person name="Zheng Z."/>
        </authorList>
    </citation>
    <scope>NUCLEOTIDE SEQUENCE [LARGE SCALE GENOMIC DNA]</scope>
    <source>
        <strain evidence="4 5">G25-54</strain>
    </source>
</reference>
<feature type="domain" description="Transcriptional regulator SgrR N-terminal HTH" evidence="3">
    <location>
        <begin position="2"/>
        <end position="115"/>
    </location>
</feature>
<protein>
    <recommendedName>
        <fullName evidence="6">ABC transporter substrate-binding protein</fullName>
    </recommendedName>
</protein>
<evidence type="ECO:0008006" key="6">
    <source>
        <dbReference type="Google" id="ProtNLM"/>
    </source>
</evidence>
<dbReference type="EMBL" id="CP016761">
    <property type="protein sequence ID" value="ANX11890.1"/>
    <property type="molecule type" value="Genomic_DNA"/>
</dbReference>
<feature type="domain" description="Solute-binding protein family 5" evidence="2">
    <location>
        <begin position="176"/>
        <end position="496"/>
    </location>
</feature>
<evidence type="ECO:0000313" key="5">
    <source>
        <dbReference type="Proteomes" id="UP000077412"/>
    </source>
</evidence>
<sequence>MKLLDYYVSLRLHQKENDFTDTMNITVQELADVLCCTERNIKILLKRMAAEKWLTWKPGRGRGNTSTLTFHKDIRTGLLEIFHQMLQKEDVNAAINLLKENLPEDIKEELHHTLNTYFGYQEKGPETTKDVLKIPMTRELSTLDPAFVSVSSESHFARQIYDTLLQYDEKEKVFTAHLAHDYDVSADGRTMTFYLRKGVMFHNGKHMTSKDVLYTFQRLKDQNANSPCQWQTALVLDVRCIGLYTIQFSLKRKTRMFLHFMSSISMAVQPEDETELIGTGPFSVKDFRDDVLILEANTHYFKERAWLDRIEIWQIPQNTKVDLHYELPEESGNEQLGEAVNLLQVGSNYITFNLNKASIVQNWHFRNAIYHLFDIHLMIKELKKDKLLAATSLFPEKSLENPPSEKTLKQAEESLHASGYNGEILKVSFFDMKYSNEDAMWLKKRAESIGLNLKLHPFPLTDYYKEEVTANSDMILMGEMFENNIVLAFINFFKHKASFVNRFLAGQEEEHIQRIVDLLMDEEDEEKQKDYMDEIEHYLQERRLVLNSYHTYRKKNFPASLKNVSMNTFGWADFRKIWIKPAVK</sequence>
<organism evidence="4 5">
    <name type="scientific">Fictibacillus arsenicus</name>
    <dbReference type="NCBI Taxonomy" id="255247"/>
    <lineage>
        <taxon>Bacteria</taxon>
        <taxon>Bacillati</taxon>
        <taxon>Bacillota</taxon>
        <taxon>Bacilli</taxon>
        <taxon>Bacillales</taxon>
        <taxon>Fictibacillaceae</taxon>
        <taxon>Fictibacillus</taxon>
    </lineage>
</organism>
<accession>A0A1B1Z3B5</accession>
<proteinExistence type="predicted"/>
<dbReference type="GO" id="GO:1904680">
    <property type="term" value="F:peptide transmembrane transporter activity"/>
    <property type="evidence" value="ECO:0007669"/>
    <property type="project" value="TreeGrafter"/>
</dbReference>
<dbReference type="AlphaFoldDB" id="A0A1B1Z3B5"/>
<dbReference type="PANTHER" id="PTHR30290:SF72">
    <property type="entry name" value="HTH-TYPE TRANSCRIPTIONAL REGULATOR SGRR"/>
    <property type="match status" value="1"/>
</dbReference>
<keyword evidence="1" id="KW-0238">DNA-binding</keyword>
<dbReference type="GO" id="GO:0003677">
    <property type="term" value="F:DNA binding"/>
    <property type="evidence" value="ECO:0007669"/>
    <property type="project" value="UniProtKB-KW"/>
</dbReference>
<dbReference type="GO" id="GO:0015833">
    <property type="term" value="P:peptide transport"/>
    <property type="evidence" value="ECO:0007669"/>
    <property type="project" value="TreeGrafter"/>
</dbReference>
<evidence type="ECO:0000256" key="1">
    <source>
        <dbReference type="ARBA" id="ARBA00023125"/>
    </source>
</evidence>
<dbReference type="Gene3D" id="3.10.105.10">
    <property type="entry name" value="Dipeptide-binding Protein, Domain 3"/>
    <property type="match status" value="1"/>
</dbReference>
<dbReference type="Pfam" id="PF00496">
    <property type="entry name" value="SBP_bac_5"/>
    <property type="match status" value="1"/>
</dbReference>
<dbReference type="Proteomes" id="UP000077412">
    <property type="component" value="Chromosome"/>
</dbReference>
<name>A0A1B1Z3B5_9BACL</name>
<keyword evidence="5" id="KW-1185">Reference proteome</keyword>
<dbReference type="InterPro" id="IPR000914">
    <property type="entry name" value="SBP_5_dom"/>
</dbReference>
<evidence type="ECO:0000259" key="2">
    <source>
        <dbReference type="Pfam" id="PF00496"/>
    </source>
</evidence>
<dbReference type="KEGG" id="far:ABE41_007705"/>
<dbReference type="OrthoDB" id="5894719at2"/>
<evidence type="ECO:0000259" key="3">
    <source>
        <dbReference type="Pfam" id="PF12793"/>
    </source>
</evidence>
<dbReference type="PANTHER" id="PTHR30290">
    <property type="entry name" value="PERIPLASMIC BINDING COMPONENT OF ABC TRANSPORTER"/>
    <property type="match status" value="1"/>
</dbReference>
<dbReference type="InterPro" id="IPR039424">
    <property type="entry name" value="SBP_5"/>
</dbReference>
<dbReference type="Gene3D" id="3.40.190.10">
    <property type="entry name" value="Periplasmic binding protein-like II"/>
    <property type="match status" value="1"/>
</dbReference>
<gene>
    <name evidence="4" type="ORF">ABE41_007705</name>
</gene>
<dbReference type="InterPro" id="IPR025370">
    <property type="entry name" value="SgrR_HTH_N"/>
</dbReference>
<dbReference type="Pfam" id="PF12793">
    <property type="entry name" value="SgrR_N"/>
    <property type="match status" value="1"/>
</dbReference>
<dbReference type="STRING" id="255247.ABE41_007705"/>
<dbReference type="RefSeq" id="WP_066288414.1">
    <property type="nucleotide sequence ID" value="NZ_CP016761.1"/>
</dbReference>
<evidence type="ECO:0000313" key="4">
    <source>
        <dbReference type="EMBL" id="ANX11890.1"/>
    </source>
</evidence>